<evidence type="ECO:0000256" key="2">
    <source>
        <dbReference type="SAM" id="Phobius"/>
    </source>
</evidence>
<keyword evidence="5" id="KW-1185">Reference proteome</keyword>
<comment type="caution">
    <text evidence="4">The sequence shown here is derived from an EMBL/GenBank/DDBJ whole genome shotgun (WGS) entry which is preliminary data.</text>
</comment>
<evidence type="ECO:0000313" key="5">
    <source>
        <dbReference type="Proteomes" id="UP000431744"/>
    </source>
</evidence>
<dbReference type="EMBL" id="WBJY01000001">
    <property type="protein sequence ID" value="KAB1649774.1"/>
    <property type="molecule type" value="Genomic_DNA"/>
</dbReference>
<name>A0A6H9WTN4_9MICO</name>
<keyword evidence="2" id="KW-0812">Transmembrane</keyword>
<proteinExistence type="predicted"/>
<dbReference type="OrthoDB" id="3381462at2"/>
<keyword evidence="2" id="KW-1133">Transmembrane helix</keyword>
<evidence type="ECO:0000256" key="1">
    <source>
        <dbReference type="SAM" id="MobiDB-lite"/>
    </source>
</evidence>
<keyword evidence="2" id="KW-0472">Membrane</keyword>
<dbReference type="AlphaFoldDB" id="A0A6H9WTN4"/>
<dbReference type="InterPro" id="IPR025889">
    <property type="entry name" value="GSP17M-like_dom"/>
</dbReference>
<evidence type="ECO:0000259" key="3">
    <source>
        <dbReference type="Pfam" id="PF11181"/>
    </source>
</evidence>
<dbReference type="Proteomes" id="UP000431744">
    <property type="component" value="Unassembled WGS sequence"/>
</dbReference>
<feature type="transmembrane region" description="Helical" evidence="2">
    <location>
        <begin position="69"/>
        <end position="91"/>
    </location>
</feature>
<feature type="region of interest" description="Disordered" evidence="1">
    <location>
        <begin position="162"/>
        <end position="276"/>
    </location>
</feature>
<feature type="compositionally biased region" description="Low complexity" evidence="1">
    <location>
        <begin position="198"/>
        <end position="217"/>
    </location>
</feature>
<reference evidence="4 5" key="1">
    <citation type="submission" date="2019-09" db="EMBL/GenBank/DDBJ databases">
        <title>Phylogeny of genus Pseudoclavibacter and closely related genus.</title>
        <authorList>
            <person name="Li Y."/>
        </authorList>
    </citation>
    <scope>NUCLEOTIDE SEQUENCE [LARGE SCALE GENOMIC DNA]</scope>
    <source>
        <strain evidence="4 5">EGI 60007</strain>
    </source>
</reference>
<dbReference type="RefSeq" id="WP_158028359.1">
    <property type="nucleotide sequence ID" value="NZ_BMHG01000001.1"/>
</dbReference>
<evidence type="ECO:0000313" key="4">
    <source>
        <dbReference type="EMBL" id="KAB1649774.1"/>
    </source>
</evidence>
<protein>
    <recommendedName>
        <fullName evidence="3">General stress protein 17M-like domain-containing protein</fullName>
    </recommendedName>
</protein>
<accession>A0A6H9WTN4</accession>
<feature type="transmembrane region" description="Helical" evidence="2">
    <location>
        <begin position="97"/>
        <end position="117"/>
    </location>
</feature>
<sequence>MSSPSSRSTARFPTIPTGEVVGSYETYERAQAAVDQLARADFPLGEVSIVGSTLKSVERVTGKMNAGRAALGGLLSGVMLGVFVGLLVLILTPQAGLTTLLPVMMVAIGFSVLWSLLTHVMNPRKKEFTSVMQILAAHFDVVVGPELAGRARQVLGTGATGGQAAYAGSAVPPSGMNTTAQPVSEEVQGPEQPWGPAQPRGPEQPFGPGQPQPQEGGAITGPVTSEPAESTEPATPQRPRTYGEAQDALRRERESAARDRRRREAGDAGSATGQSS</sequence>
<feature type="compositionally biased region" description="Low complexity" evidence="1">
    <location>
        <begin position="267"/>
        <end position="276"/>
    </location>
</feature>
<organism evidence="4 5">
    <name type="scientific">Pseudoclavibacter endophyticus</name>
    <dbReference type="NCBI Taxonomy" id="1778590"/>
    <lineage>
        <taxon>Bacteria</taxon>
        <taxon>Bacillati</taxon>
        <taxon>Actinomycetota</taxon>
        <taxon>Actinomycetes</taxon>
        <taxon>Micrococcales</taxon>
        <taxon>Microbacteriaceae</taxon>
        <taxon>Pseudoclavibacter</taxon>
    </lineage>
</organism>
<gene>
    <name evidence="4" type="ORF">F8O04_05955</name>
</gene>
<feature type="domain" description="General stress protein 17M-like" evidence="3">
    <location>
        <begin position="19"/>
        <end position="87"/>
    </location>
</feature>
<dbReference type="Pfam" id="PF11181">
    <property type="entry name" value="YflT"/>
    <property type="match status" value="1"/>
</dbReference>
<feature type="compositionally biased region" description="Basic and acidic residues" evidence="1">
    <location>
        <begin position="247"/>
        <end position="266"/>
    </location>
</feature>